<dbReference type="EMBL" id="RIAR02000001">
    <property type="protein sequence ID" value="NSL90030.1"/>
    <property type="molecule type" value="Genomic_DNA"/>
</dbReference>
<dbReference type="PANTHER" id="PTHR30273">
    <property type="entry name" value="PERIPLASMIC SIGNAL SENSOR AND SIGMA FACTOR ACTIVATOR FECR-RELATED"/>
    <property type="match status" value="1"/>
</dbReference>
<protein>
    <submittedName>
        <fullName evidence="3">FecR family protein</fullName>
    </submittedName>
</protein>
<name>A0A9Q5DED3_9BACT</name>
<dbReference type="InterPro" id="IPR032508">
    <property type="entry name" value="FecR_C"/>
</dbReference>
<evidence type="ECO:0000313" key="4">
    <source>
        <dbReference type="Proteomes" id="UP000281028"/>
    </source>
</evidence>
<evidence type="ECO:0000259" key="2">
    <source>
        <dbReference type="Pfam" id="PF16344"/>
    </source>
</evidence>
<dbReference type="Proteomes" id="UP000281028">
    <property type="component" value="Unassembled WGS sequence"/>
</dbReference>
<feature type="domain" description="FecR protein" evidence="1">
    <location>
        <begin position="117"/>
        <end position="211"/>
    </location>
</feature>
<dbReference type="Gene3D" id="2.60.120.1440">
    <property type="match status" value="1"/>
</dbReference>
<organism evidence="3 4">
    <name type="scientific">Chitinophaga solisilvae</name>
    <dbReference type="NCBI Taxonomy" id="1233460"/>
    <lineage>
        <taxon>Bacteria</taxon>
        <taxon>Pseudomonadati</taxon>
        <taxon>Bacteroidota</taxon>
        <taxon>Chitinophagia</taxon>
        <taxon>Chitinophagales</taxon>
        <taxon>Chitinophagaceae</taxon>
        <taxon>Chitinophaga</taxon>
    </lineage>
</organism>
<dbReference type="InterPro" id="IPR012373">
    <property type="entry name" value="Ferrdict_sens_TM"/>
</dbReference>
<dbReference type="Gene3D" id="3.55.50.30">
    <property type="match status" value="1"/>
</dbReference>
<evidence type="ECO:0000259" key="1">
    <source>
        <dbReference type="Pfam" id="PF04773"/>
    </source>
</evidence>
<accession>A0A9Q5DED3</accession>
<dbReference type="AlphaFoldDB" id="A0A9Q5DED3"/>
<dbReference type="PANTHER" id="PTHR30273:SF2">
    <property type="entry name" value="PROTEIN FECR"/>
    <property type="match status" value="1"/>
</dbReference>
<gene>
    <name evidence="3" type="ORF">ECE50_024545</name>
</gene>
<dbReference type="InterPro" id="IPR006860">
    <property type="entry name" value="FecR"/>
</dbReference>
<dbReference type="Pfam" id="PF04773">
    <property type="entry name" value="FecR"/>
    <property type="match status" value="1"/>
</dbReference>
<dbReference type="PIRSF" id="PIRSF018266">
    <property type="entry name" value="FecR"/>
    <property type="match status" value="1"/>
</dbReference>
<sequence length="325" mass="36500">MEYQDPEDFIRDDSFLLYCSGKAPEATARWEQWLADNPGRRQDVMQARELVLYIQAELTDVAAASATFRQRLSPVSDLPAPVFPLWKKMLGVAAGLLLLAGSFVIWRYISTPDWLEVSTPLGAVKKVALPDGTQMWLNGGTTVKYIRKFRQSRQVVLEEGEVFFNVVHRADVPFEVRLPGGLQVQDIGTAFSVKSRQQISDELLLVQEGKVLLKKNEQHIQTLEKNEGISIEKGTMKTTAVKASPVSTSGWLTGTVALDNRSFGELGIALENTFQKRVIINGEQLKNRSITITFSRQDNLQQLLETLKLVYQITYEISGEQVIIK</sequence>
<reference evidence="3" key="1">
    <citation type="submission" date="2020-05" db="EMBL/GenBank/DDBJ databases">
        <title>Chitinophaga laudate sp. nov., isolated from a tropical peat swamp.</title>
        <authorList>
            <person name="Goh C.B.S."/>
            <person name="Lee M.S."/>
            <person name="Parimannan S."/>
            <person name="Pasbakhsh P."/>
            <person name="Yule C.M."/>
            <person name="Rajandas H."/>
            <person name="Loke S."/>
            <person name="Croft L."/>
            <person name="Tan J.B.L."/>
        </authorList>
    </citation>
    <scope>NUCLEOTIDE SEQUENCE</scope>
    <source>
        <strain evidence="3">Mgbs1</strain>
    </source>
</reference>
<proteinExistence type="predicted"/>
<dbReference type="Pfam" id="PF16344">
    <property type="entry name" value="FecR_C"/>
    <property type="match status" value="1"/>
</dbReference>
<dbReference type="OrthoDB" id="658607at2"/>
<comment type="caution">
    <text evidence="3">The sequence shown here is derived from an EMBL/GenBank/DDBJ whole genome shotgun (WGS) entry which is preliminary data.</text>
</comment>
<dbReference type="GO" id="GO:0016989">
    <property type="term" value="F:sigma factor antagonist activity"/>
    <property type="evidence" value="ECO:0007669"/>
    <property type="project" value="TreeGrafter"/>
</dbReference>
<evidence type="ECO:0000313" key="3">
    <source>
        <dbReference type="EMBL" id="NSL90030.1"/>
    </source>
</evidence>
<feature type="domain" description="Protein FecR C-terminal" evidence="2">
    <location>
        <begin position="258"/>
        <end position="324"/>
    </location>
</feature>
<keyword evidence="4" id="KW-1185">Reference proteome</keyword>